<name>A0AAP0JCI8_9MAGN</name>
<keyword evidence="3" id="KW-1185">Reference proteome</keyword>
<feature type="compositionally biased region" description="Basic and acidic residues" evidence="1">
    <location>
        <begin position="1"/>
        <end position="23"/>
    </location>
</feature>
<evidence type="ECO:0000313" key="2">
    <source>
        <dbReference type="EMBL" id="KAK9130516.1"/>
    </source>
</evidence>
<accession>A0AAP0JCI8</accession>
<dbReference type="AlphaFoldDB" id="A0AAP0JCI8"/>
<dbReference type="Proteomes" id="UP001417504">
    <property type="component" value="Unassembled WGS sequence"/>
</dbReference>
<reference evidence="2 3" key="1">
    <citation type="submission" date="2024-01" db="EMBL/GenBank/DDBJ databases">
        <title>Genome assemblies of Stephania.</title>
        <authorList>
            <person name="Yang L."/>
        </authorList>
    </citation>
    <scope>NUCLEOTIDE SEQUENCE [LARGE SCALE GENOMIC DNA]</scope>
    <source>
        <strain evidence="2">QJT</strain>
        <tissue evidence="2">Leaf</tissue>
    </source>
</reference>
<sequence length="89" mass="9943">MDYVEHKSESDSLSSQHDEEGNEKVNPLQSAPYTSSQEDALLESLVIQDGVTSAEFEGLEGEKVVEENERKSNEEKVVVDALNKVQKNF</sequence>
<evidence type="ECO:0000313" key="3">
    <source>
        <dbReference type="Proteomes" id="UP001417504"/>
    </source>
</evidence>
<organism evidence="2 3">
    <name type="scientific">Stephania japonica</name>
    <dbReference type="NCBI Taxonomy" id="461633"/>
    <lineage>
        <taxon>Eukaryota</taxon>
        <taxon>Viridiplantae</taxon>
        <taxon>Streptophyta</taxon>
        <taxon>Embryophyta</taxon>
        <taxon>Tracheophyta</taxon>
        <taxon>Spermatophyta</taxon>
        <taxon>Magnoliopsida</taxon>
        <taxon>Ranunculales</taxon>
        <taxon>Menispermaceae</taxon>
        <taxon>Menispermoideae</taxon>
        <taxon>Cissampelideae</taxon>
        <taxon>Stephania</taxon>
    </lineage>
</organism>
<proteinExistence type="predicted"/>
<gene>
    <name evidence="2" type="ORF">Sjap_011003</name>
</gene>
<protein>
    <submittedName>
        <fullName evidence="2">Uncharacterized protein</fullName>
    </submittedName>
</protein>
<comment type="caution">
    <text evidence="2">The sequence shown here is derived from an EMBL/GenBank/DDBJ whole genome shotgun (WGS) entry which is preliminary data.</text>
</comment>
<feature type="compositionally biased region" description="Polar residues" evidence="1">
    <location>
        <begin position="27"/>
        <end position="37"/>
    </location>
</feature>
<evidence type="ECO:0000256" key="1">
    <source>
        <dbReference type="SAM" id="MobiDB-lite"/>
    </source>
</evidence>
<feature type="region of interest" description="Disordered" evidence="1">
    <location>
        <begin position="1"/>
        <end position="37"/>
    </location>
</feature>
<dbReference type="EMBL" id="JBBNAE010000004">
    <property type="protein sequence ID" value="KAK9130516.1"/>
    <property type="molecule type" value="Genomic_DNA"/>
</dbReference>